<sequence>MLMYAEADISVCQLSVQTEMDGTHHYDMGKALAPLRDDGEAQEQGKGKKRKKCNSSMEETEKKQKTDRKNNKKVSEEEPPAGYIHVRARRGQATDSHSLAERVRRLRINERMKLLQGLVPGCDKVTGKALMLDEIINYVQSLQNQVEFLSMKLASISPVYHDFGADLHADLSKSEKLSISQPLPAFSSCFSSRGEAPCILSGYHQSSLDSRRPERVFHQPSWVQLPVFFSLNGTAIQASVSQLQLKEKFK</sequence>
<proteinExistence type="predicted"/>
<reference evidence="1 2" key="1">
    <citation type="journal article" date="2022" name="Hortic Res">
        <title>A haplotype resolved chromosomal level avocado genome allows analysis of novel avocado genes.</title>
        <authorList>
            <person name="Nath O."/>
            <person name="Fletcher S.J."/>
            <person name="Hayward A."/>
            <person name="Shaw L.M."/>
            <person name="Masouleh A.K."/>
            <person name="Furtado A."/>
            <person name="Henry R.J."/>
            <person name="Mitter N."/>
        </authorList>
    </citation>
    <scope>NUCLEOTIDE SEQUENCE [LARGE SCALE GENOMIC DNA]</scope>
    <source>
        <strain evidence="2">cv. Hass</strain>
    </source>
</reference>
<accession>A0ACC2LLB8</accession>
<organism evidence="1 2">
    <name type="scientific">Persea americana</name>
    <name type="common">Avocado</name>
    <dbReference type="NCBI Taxonomy" id="3435"/>
    <lineage>
        <taxon>Eukaryota</taxon>
        <taxon>Viridiplantae</taxon>
        <taxon>Streptophyta</taxon>
        <taxon>Embryophyta</taxon>
        <taxon>Tracheophyta</taxon>
        <taxon>Spermatophyta</taxon>
        <taxon>Magnoliopsida</taxon>
        <taxon>Magnoliidae</taxon>
        <taxon>Laurales</taxon>
        <taxon>Lauraceae</taxon>
        <taxon>Persea</taxon>
    </lineage>
</organism>
<keyword evidence="2" id="KW-1185">Reference proteome</keyword>
<dbReference type="Proteomes" id="UP001234297">
    <property type="component" value="Chromosome 8"/>
</dbReference>
<evidence type="ECO:0000313" key="1">
    <source>
        <dbReference type="EMBL" id="KAJ8634070.1"/>
    </source>
</evidence>
<comment type="caution">
    <text evidence="1">The sequence shown here is derived from an EMBL/GenBank/DDBJ whole genome shotgun (WGS) entry which is preliminary data.</text>
</comment>
<name>A0ACC2LLB8_PERAE</name>
<gene>
    <name evidence="1" type="ORF">MRB53_027406</name>
</gene>
<dbReference type="EMBL" id="CM056816">
    <property type="protein sequence ID" value="KAJ8634070.1"/>
    <property type="molecule type" value="Genomic_DNA"/>
</dbReference>
<protein>
    <submittedName>
        <fullName evidence="1">Uncharacterized protein</fullName>
    </submittedName>
</protein>
<evidence type="ECO:0000313" key="2">
    <source>
        <dbReference type="Proteomes" id="UP001234297"/>
    </source>
</evidence>